<reference evidence="3" key="1">
    <citation type="submission" date="2015-09" db="EMBL/GenBank/DDBJ databases">
        <authorList>
            <consortium name="Pathogen Informatics"/>
        </authorList>
    </citation>
    <scope>NUCLEOTIDE SEQUENCE [LARGE SCALE GENOMIC DNA]</scope>
    <source>
        <strain evidence="3">Lake Konstanz</strain>
    </source>
</reference>
<feature type="region of interest" description="Disordered" evidence="1">
    <location>
        <begin position="1"/>
        <end position="90"/>
    </location>
</feature>
<protein>
    <submittedName>
        <fullName evidence="2">Uncharacterized protein</fullName>
    </submittedName>
</protein>
<evidence type="ECO:0000313" key="2">
    <source>
        <dbReference type="EMBL" id="CUG87875.1"/>
    </source>
</evidence>
<accession>A0A0S4J9E2</accession>
<feature type="region of interest" description="Disordered" evidence="1">
    <location>
        <begin position="351"/>
        <end position="406"/>
    </location>
</feature>
<feature type="compositionally biased region" description="Basic and acidic residues" evidence="1">
    <location>
        <begin position="76"/>
        <end position="85"/>
    </location>
</feature>
<feature type="region of interest" description="Disordered" evidence="1">
    <location>
        <begin position="255"/>
        <end position="279"/>
    </location>
</feature>
<feature type="compositionally biased region" description="Basic and acidic residues" evidence="1">
    <location>
        <begin position="351"/>
        <end position="361"/>
    </location>
</feature>
<evidence type="ECO:0000256" key="1">
    <source>
        <dbReference type="SAM" id="MobiDB-lite"/>
    </source>
</evidence>
<proteinExistence type="predicted"/>
<dbReference type="VEuPathDB" id="TriTrypDB:BSAL_12475"/>
<name>A0A0S4J9E2_BODSA</name>
<organism evidence="2 3">
    <name type="scientific">Bodo saltans</name>
    <name type="common">Flagellated protozoan</name>
    <dbReference type="NCBI Taxonomy" id="75058"/>
    <lineage>
        <taxon>Eukaryota</taxon>
        <taxon>Discoba</taxon>
        <taxon>Euglenozoa</taxon>
        <taxon>Kinetoplastea</taxon>
        <taxon>Metakinetoplastina</taxon>
        <taxon>Eubodonida</taxon>
        <taxon>Bodonidae</taxon>
        <taxon>Bodo</taxon>
    </lineage>
</organism>
<keyword evidence="3" id="KW-1185">Reference proteome</keyword>
<dbReference type="AlphaFoldDB" id="A0A0S4J9E2"/>
<feature type="compositionally biased region" description="Low complexity" evidence="1">
    <location>
        <begin position="63"/>
        <end position="72"/>
    </location>
</feature>
<evidence type="ECO:0000313" key="3">
    <source>
        <dbReference type="Proteomes" id="UP000051952"/>
    </source>
</evidence>
<dbReference type="EMBL" id="CYKH01001595">
    <property type="protein sequence ID" value="CUG87875.1"/>
    <property type="molecule type" value="Genomic_DNA"/>
</dbReference>
<feature type="compositionally biased region" description="Polar residues" evidence="1">
    <location>
        <begin position="367"/>
        <end position="383"/>
    </location>
</feature>
<dbReference type="Proteomes" id="UP000051952">
    <property type="component" value="Unassembled WGS sequence"/>
</dbReference>
<sequence length="406" mass="46004">MTTDSSGHAHPPAEPLQTDSSPVSRVRQRRYLEESTSMDSGVLSPTVPNTKSTPRRSRDESTTTRSRSTSISQNPDRTRSTERVRSGSRRQGAGIVRELFRIQTQLSNIGVDEQIGREDVASQEAISFARIFSFSLLTRTISSETQRRMMLTREEDAAWQLTKKLVTSAIKSMHIDQLREKESVAVTEVMTGDNRLYDRMLRKRQQMGLQTDVAKTIEAESQKLQKAALLGKQASEQDVQNMRTEVELLKEELTALHYESDSSPTRGKGRKTKELDRKRKQERLEKLLEMIEAHEQREEVERKRVERTANLKGVDKDVLSGKKTVVASKMEKELERQRREHEDEIEIALRRALQNEKKEPSGAKTARNLNSTVTKLPSISKSEPPSVAEKPIRTRARAGSSVSASP</sequence>
<gene>
    <name evidence="2" type="ORF">BSAL_12475</name>
</gene>